<evidence type="ECO:0000313" key="6">
    <source>
        <dbReference type="EMBL" id="GGE81459.1"/>
    </source>
</evidence>
<dbReference type="SUPFAM" id="SSF55785">
    <property type="entry name" value="PYP-like sensor domain (PAS domain)"/>
    <property type="match status" value="1"/>
</dbReference>
<proteinExistence type="predicted"/>
<feature type="domain" description="PAS" evidence="4">
    <location>
        <begin position="28"/>
        <end position="98"/>
    </location>
</feature>
<dbReference type="InterPro" id="IPR000160">
    <property type="entry name" value="GGDEF_dom"/>
</dbReference>
<dbReference type="CDD" id="cd00130">
    <property type="entry name" value="PAS"/>
    <property type="match status" value="1"/>
</dbReference>
<dbReference type="Gene3D" id="3.30.70.270">
    <property type="match status" value="1"/>
</dbReference>
<name>A0ABQ1T4W6_9GAMM</name>
<feature type="compositionally biased region" description="Polar residues" evidence="3">
    <location>
        <begin position="1"/>
        <end position="11"/>
    </location>
</feature>
<evidence type="ECO:0000256" key="2">
    <source>
        <dbReference type="ARBA" id="ARBA00034247"/>
    </source>
</evidence>
<dbReference type="EMBL" id="BMIT01000001">
    <property type="protein sequence ID" value="GGE81459.1"/>
    <property type="molecule type" value="Genomic_DNA"/>
</dbReference>
<protein>
    <recommendedName>
        <fullName evidence="1">diguanylate cyclase</fullName>
        <ecNumber evidence="1">2.7.7.65</ecNumber>
    </recommendedName>
</protein>
<feature type="region of interest" description="Disordered" evidence="3">
    <location>
        <begin position="1"/>
        <end position="20"/>
    </location>
</feature>
<evidence type="ECO:0000256" key="1">
    <source>
        <dbReference type="ARBA" id="ARBA00012528"/>
    </source>
</evidence>
<dbReference type="InterPro" id="IPR035965">
    <property type="entry name" value="PAS-like_dom_sf"/>
</dbReference>
<gene>
    <name evidence="6" type="ORF">GCM10008027_02620</name>
</gene>
<dbReference type="InterPro" id="IPR000014">
    <property type="entry name" value="PAS"/>
</dbReference>
<dbReference type="InterPro" id="IPR043128">
    <property type="entry name" value="Rev_trsase/Diguanyl_cyclase"/>
</dbReference>
<organism evidence="6 7">
    <name type="scientific">Pseudoalteromonas gelatinilytica</name>
    <dbReference type="NCBI Taxonomy" id="1703256"/>
    <lineage>
        <taxon>Bacteria</taxon>
        <taxon>Pseudomonadati</taxon>
        <taxon>Pseudomonadota</taxon>
        <taxon>Gammaproteobacteria</taxon>
        <taxon>Alteromonadales</taxon>
        <taxon>Pseudoalteromonadaceae</taxon>
        <taxon>Pseudoalteromonas</taxon>
    </lineage>
</organism>
<dbReference type="PROSITE" id="PS50112">
    <property type="entry name" value="PAS"/>
    <property type="match status" value="1"/>
</dbReference>
<dbReference type="CDD" id="cd01949">
    <property type="entry name" value="GGDEF"/>
    <property type="match status" value="1"/>
</dbReference>
<accession>A0ABQ1T4W6</accession>
<evidence type="ECO:0000259" key="5">
    <source>
        <dbReference type="PROSITE" id="PS50887"/>
    </source>
</evidence>
<evidence type="ECO:0000256" key="3">
    <source>
        <dbReference type="SAM" id="MobiDB-lite"/>
    </source>
</evidence>
<dbReference type="SMART" id="SM00267">
    <property type="entry name" value="GGDEF"/>
    <property type="match status" value="1"/>
</dbReference>
<feature type="domain" description="GGDEF" evidence="5">
    <location>
        <begin position="190"/>
        <end position="326"/>
    </location>
</feature>
<reference evidence="7" key="1">
    <citation type="journal article" date="2019" name="Int. J. Syst. Evol. Microbiol.">
        <title>The Global Catalogue of Microorganisms (GCM) 10K type strain sequencing project: providing services to taxonomists for standard genome sequencing and annotation.</title>
        <authorList>
            <consortium name="The Broad Institute Genomics Platform"/>
            <consortium name="The Broad Institute Genome Sequencing Center for Infectious Disease"/>
            <person name="Wu L."/>
            <person name="Ma J."/>
        </authorList>
    </citation>
    <scope>NUCLEOTIDE SEQUENCE [LARGE SCALE GENOMIC DNA]</scope>
    <source>
        <strain evidence="7">CGMCC 1.15394</strain>
    </source>
</reference>
<dbReference type="PROSITE" id="PS50887">
    <property type="entry name" value="GGDEF"/>
    <property type="match status" value="1"/>
</dbReference>
<dbReference type="SUPFAM" id="SSF55073">
    <property type="entry name" value="Nucleotide cyclase"/>
    <property type="match status" value="1"/>
</dbReference>
<evidence type="ECO:0000259" key="4">
    <source>
        <dbReference type="PROSITE" id="PS50112"/>
    </source>
</evidence>
<dbReference type="PANTHER" id="PTHR45138:SF9">
    <property type="entry name" value="DIGUANYLATE CYCLASE DGCM-RELATED"/>
    <property type="match status" value="1"/>
</dbReference>
<dbReference type="Pfam" id="PF00990">
    <property type="entry name" value="GGDEF"/>
    <property type="match status" value="1"/>
</dbReference>
<dbReference type="InterPro" id="IPR029787">
    <property type="entry name" value="Nucleotide_cyclase"/>
</dbReference>
<dbReference type="InterPro" id="IPR059127">
    <property type="entry name" value="Diguanyl_cycl_sensor_dom"/>
</dbReference>
<dbReference type="RefSeq" id="WP_229677534.1">
    <property type="nucleotide sequence ID" value="NZ_BMIT01000001.1"/>
</dbReference>
<dbReference type="Gene3D" id="3.30.450.20">
    <property type="entry name" value="PAS domain"/>
    <property type="match status" value="1"/>
</dbReference>
<keyword evidence="7" id="KW-1185">Reference proteome</keyword>
<dbReference type="Pfam" id="PF24820">
    <property type="entry name" value="Diguanyl_cycl_sensor"/>
    <property type="match status" value="1"/>
</dbReference>
<dbReference type="EC" id="2.7.7.65" evidence="1"/>
<dbReference type="InterPro" id="IPR050469">
    <property type="entry name" value="Diguanylate_Cyclase"/>
</dbReference>
<comment type="catalytic activity">
    <reaction evidence="2">
        <text>2 GTP = 3',3'-c-di-GMP + 2 diphosphate</text>
        <dbReference type="Rhea" id="RHEA:24898"/>
        <dbReference type="ChEBI" id="CHEBI:33019"/>
        <dbReference type="ChEBI" id="CHEBI:37565"/>
        <dbReference type="ChEBI" id="CHEBI:58805"/>
        <dbReference type="EC" id="2.7.7.65"/>
    </reaction>
</comment>
<dbReference type="NCBIfam" id="TIGR00254">
    <property type="entry name" value="GGDEF"/>
    <property type="match status" value="1"/>
</dbReference>
<dbReference type="SMART" id="SM00091">
    <property type="entry name" value="PAS"/>
    <property type="match status" value="1"/>
</dbReference>
<dbReference type="NCBIfam" id="TIGR00229">
    <property type="entry name" value="sensory_box"/>
    <property type="match status" value="1"/>
</dbReference>
<dbReference type="Proteomes" id="UP000638462">
    <property type="component" value="Unassembled WGS sequence"/>
</dbReference>
<comment type="caution">
    <text evidence="6">The sequence shown here is derived from an EMBL/GenBank/DDBJ whole genome shotgun (WGS) entry which is preliminary data.</text>
</comment>
<evidence type="ECO:0000313" key="7">
    <source>
        <dbReference type="Proteomes" id="UP000638462"/>
    </source>
</evidence>
<sequence length="326" mass="36343">MSTNKNEQPSTAKPEAKNALPQSINSEQLALIAQMFQNIPEGVFIINGQGTFEFANPMAAQLLGDNQEALIGQNILHYLHDTDRDKYMYTLLSWLDHKDSPISLGPNEVKIYRADSKTLEADLCISSLPKNIAVAENLFICVLHDLSSHKEQYNRLIKQATTDHLTGLANRLTLEESLKEHWQESVQTNQAISTILIDIDYFKLFNDRFGHVKGDKCLQKVASIIAESLPSRDCLAARYGGEEFAIILPRCQKDTAAAIAKHIQIKVNNMPFTDIGLPSDFRISVSQGIACEFNNQYRTSEALICAADTALYRAKTEGRNKISISA</sequence>
<dbReference type="PANTHER" id="PTHR45138">
    <property type="entry name" value="REGULATORY COMPONENTS OF SENSORY TRANSDUCTION SYSTEM"/>
    <property type="match status" value="1"/>
</dbReference>